<dbReference type="RefSeq" id="WP_280026920.1">
    <property type="nucleotide sequence ID" value="NZ_JAOCKG010000004.1"/>
</dbReference>
<evidence type="ECO:0000313" key="2">
    <source>
        <dbReference type="Proteomes" id="UP001161276"/>
    </source>
</evidence>
<dbReference type="Proteomes" id="UP001161276">
    <property type="component" value="Unassembled WGS sequence"/>
</dbReference>
<name>A0AA42WB49_9BURK</name>
<sequence>MTNEELDAIANREAHCKPFGATVTLSVGERDALVAICRLVVEKFTSGNSTPVERITIRADELAKEQA</sequence>
<comment type="caution">
    <text evidence="1">The sequence shown here is derived from an EMBL/GenBank/DDBJ whole genome shotgun (WGS) entry which is preliminary data.</text>
</comment>
<accession>A0AA42WB49</accession>
<proteinExistence type="predicted"/>
<dbReference type="EMBL" id="JAOCKG010000004">
    <property type="protein sequence ID" value="MDH2051203.1"/>
    <property type="molecule type" value="Genomic_DNA"/>
</dbReference>
<evidence type="ECO:0000313" key="1">
    <source>
        <dbReference type="EMBL" id="MDH2051203.1"/>
    </source>
</evidence>
<protein>
    <submittedName>
        <fullName evidence="1">Uncharacterized protein</fullName>
    </submittedName>
</protein>
<organism evidence="1 2">
    <name type="scientific">Achromobacter marplatensis</name>
    <dbReference type="NCBI Taxonomy" id="470868"/>
    <lineage>
        <taxon>Bacteria</taxon>
        <taxon>Pseudomonadati</taxon>
        <taxon>Pseudomonadota</taxon>
        <taxon>Betaproteobacteria</taxon>
        <taxon>Burkholderiales</taxon>
        <taxon>Alcaligenaceae</taxon>
        <taxon>Achromobacter</taxon>
    </lineage>
</organism>
<gene>
    <name evidence="1" type="ORF">N5K24_12395</name>
</gene>
<dbReference type="AlphaFoldDB" id="A0AA42WB49"/>
<reference evidence="1" key="1">
    <citation type="submission" date="2022-09" db="EMBL/GenBank/DDBJ databases">
        <title>Intensive care unit water sources are persistently colonized with multi-drug resistant bacteria and are the site of extensive horizontal gene transfer of antibiotic resistance genes.</title>
        <authorList>
            <person name="Diorio-Toth L."/>
        </authorList>
    </citation>
    <scope>NUCLEOTIDE SEQUENCE</scope>
    <source>
        <strain evidence="1">GD03676</strain>
    </source>
</reference>